<dbReference type="RefSeq" id="WP_141885802.1">
    <property type="nucleotide sequence ID" value="NZ_BAAAUY010000007.1"/>
</dbReference>
<dbReference type="AlphaFoldDB" id="A0A542Y2N7"/>
<dbReference type="SUPFAM" id="SSF47413">
    <property type="entry name" value="lambda repressor-like DNA-binding domains"/>
    <property type="match status" value="1"/>
</dbReference>
<dbReference type="Proteomes" id="UP000319094">
    <property type="component" value="Unassembled WGS sequence"/>
</dbReference>
<feature type="region of interest" description="Disordered" evidence="1">
    <location>
        <begin position="1"/>
        <end position="27"/>
    </location>
</feature>
<evidence type="ECO:0000313" key="2">
    <source>
        <dbReference type="EMBL" id="TQL42335.1"/>
    </source>
</evidence>
<dbReference type="InterPro" id="IPR021224">
    <property type="entry name" value="DUF2690"/>
</dbReference>
<accession>A0A542Y2N7</accession>
<sequence>MLNAAPSEASATRDGAPGSPESATPGDSVEAFAEALRDLKIASGNPTLAAISDQTGISKSVISVALAGKILPTENTVLKLVTLFGGNLKEWRARRAALAPGGSSAEPAGEAGAPSKRFSLGQTIAIAGGAAAVAALITGLTVGALAAPSSSADAASRHLSPAADGIDPMLTSCRDDAVIAASEARLDNEVHVQLMYSNNCMAVWGRVTRYDNKTEGNTMTMRVWPLDDPDSERAQSRTDIGLQSLYTPMIIEPDTAARICGQATITVDGKTEDLGPKLCI</sequence>
<gene>
    <name evidence="2" type="ORF">FB468_0324</name>
</gene>
<name>A0A542Y2N7_9MICO</name>
<keyword evidence="3" id="KW-1185">Reference proteome</keyword>
<evidence type="ECO:0000313" key="3">
    <source>
        <dbReference type="Proteomes" id="UP000319094"/>
    </source>
</evidence>
<dbReference type="InterPro" id="IPR010982">
    <property type="entry name" value="Lambda_DNA-bd_dom_sf"/>
</dbReference>
<protein>
    <submittedName>
        <fullName evidence="2">Uncharacterized protein DUF2690</fullName>
    </submittedName>
</protein>
<proteinExistence type="predicted"/>
<comment type="caution">
    <text evidence="2">The sequence shown here is derived from an EMBL/GenBank/DDBJ whole genome shotgun (WGS) entry which is preliminary data.</text>
</comment>
<dbReference type="OrthoDB" id="4988873at2"/>
<dbReference type="GO" id="GO:0003677">
    <property type="term" value="F:DNA binding"/>
    <property type="evidence" value="ECO:0007669"/>
    <property type="project" value="InterPro"/>
</dbReference>
<dbReference type="Pfam" id="PF10901">
    <property type="entry name" value="DUF2690"/>
    <property type="match status" value="1"/>
</dbReference>
<reference evidence="2 3" key="1">
    <citation type="submission" date="2019-06" db="EMBL/GenBank/DDBJ databases">
        <title>Sequencing the genomes of 1000 actinobacteria strains.</title>
        <authorList>
            <person name="Klenk H.-P."/>
        </authorList>
    </citation>
    <scope>NUCLEOTIDE SEQUENCE [LARGE SCALE GENOMIC DNA]</scope>
    <source>
        <strain evidence="2 3">DSM 8803</strain>
    </source>
</reference>
<dbReference type="EMBL" id="VFON01000001">
    <property type="protein sequence ID" value="TQL42335.1"/>
    <property type="molecule type" value="Genomic_DNA"/>
</dbReference>
<organism evidence="2 3">
    <name type="scientific">Leucobacter komagatae</name>
    <dbReference type="NCBI Taxonomy" id="55969"/>
    <lineage>
        <taxon>Bacteria</taxon>
        <taxon>Bacillati</taxon>
        <taxon>Actinomycetota</taxon>
        <taxon>Actinomycetes</taxon>
        <taxon>Micrococcales</taxon>
        <taxon>Microbacteriaceae</taxon>
        <taxon>Leucobacter</taxon>
    </lineage>
</organism>
<evidence type="ECO:0000256" key="1">
    <source>
        <dbReference type="SAM" id="MobiDB-lite"/>
    </source>
</evidence>